<dbReference type="PANTHER" id="PTHR39206:SF1">
    <property type="entry name" value="SLL8004 PROTEIN"/>
    <property type="match status" value="1"/>
</dbReference>
<dbReference type="Proteomes" id="UP000000245">
    <property type="component" value="Plasmid pACRY02"/>
</dbReference>
<proteinExistence type="predicted"/>
<accession>A5FTX5</accession>
<geneLocation type="plasmid" evidence="1 2">
    <name>pACRY02</name>
</geneLocation>
<gene>
    <name evidence="1" type="ordered locus">Acry_3453</name>
</gene>
<dbReference type="InterPro" id="IPR027417">
    <property type="entry name" value="P-loop_NTPase"/>
</dbReference>
<evidence type="ECO:0000313" key="2">
    <source>
        <dbReference type="Proteomes" id="UP000000245"/>
    </source>
</evidence>
<dbReference type="HOGENOM" id="CLU_094497_2_1_5"/>
<reference evidence="1 2" key="1">
    <citation type="submission" date="2007-05" db="EMBL/GenBank/DDBJ databases">
        <title>Complete sequence of plasmid2 pACRY02 of Acidiphilium cryptum JF-5.</title>
        <authorList>
            <consortium name="US DOE Joint Genome Institute"/>
            <person name="Copeland A."/>
            <person name="Lucas S."/>
            <person name="Lapidus A."/>
            <person name="Barry K."/>
            <person name="Detter J.C."/>
            <person name="Glavina del Rio T."/>
            <person name="Hammon N."/>
            <person name="Israni S."/>
            <person name="Dalin E."/>
            <person name="Tice H."/>
            <person name="Pitluck S."/>
            <person name="Sims D."/>
            <person name="Brettin T."/>
            <person name="Bruce D."/>
            <person name="Han C."/>
            <person name="Schmutz J."/>
            <person name="Larimer F."/>
            <person name="Land M."/>
            <person name="Hauser L."/>
            <person name="Kyrpides N."/>
            <person name="Kim E."/>
            <person name="Magnuson T."/>
            <person name="Richardson P."/>
        </authorList>
    </citation>
    <scope>NUCLEOTIDE SEQUENCE [LARGE SCALE GENOMIC DNA]</scope>
    <source>
        <strain evidence="2">JF-5</strain>
        <plasmid evidence="2">Plasmid pACRY02</plasmid>
    </source>
</reference>
<dbReference type="AlphaFoldDB" id="A5FTX5"/>
<dbReference type="SUPFAM" id="SSF52540">
    <property type="entry name" value="P-loop containing nucleoside triphosphate hydrolases"/>
    <property type="match status" value="1"/>
</dbReference>
<dbReference type="KEGG" id="acr:Acry_3453"/>
<dbReference type="RefSeq" id="WP_011930597.1">
    <property type="nucleotide sequence ID" value="NC_009468.1"/>
</dbReference>
<dbReference type="Gene3D" id="3.40.50.300">
    <property type="entry name" value="P-loop containing nucleotide triphosphate hydrolases"/>
    <property type="match status" value="1"/>
</dbReference>
<dbReference type="EMBL" id="CP000690">
    <property type="protein sequence ID" value="ABQ29057.1"/>
    <property type="molecule type" value="Genomic_DNA"/>
</dbReference>
<keyword evidence="1" id="KW-0614">Plasmid</keyword>
<dbReference type="PANTHER" id="PTHR39206">
    <property type="entry name" value="SLL8004 PROTEIN"/>
    <property type="match status" value="1"/>
</dbReference>
<protein>
    <submittedName>
        <fullName evidence="1">Uncharacterized protein-like protein</fullName>
    </submittedName>
</protein>
<evidence type="ECO:0000313" key="1">
    <source>
        <dbReference type="EMBL" id="ABQ29057.1"/>
    </source>
</evidence>
<name>A5FTX5_ACICJ</name>
<sequence>MLAAKVGRIIVAAGTNGAGKSSIVGPLIRSLGGAYYNPDEQARSFMAIGLGTEQANARAWGLGYEGLQRAIDQNLNFAFETTLGGASITMELLRALALERRVLIFYVGLASVDLHIQRVAERVARGGHDIPERKIRERYDNSRTNLLKFIGTRAEMRVWDNSHQSADGSPAPREVFRVQNREMLIPKGGELSATVAWAQPLVAKALSISPG</sequence>
<keyword evidence="2" id="KW-1185">Reference proteome</keyword>
<organism evidence="1 2">
    <name type="scientific">Acidiphilium cryptum (strain JF-5)</name>
    <dbReference type="NCBI Taxonomy" id="349163"/>
    <lineage>
        <taxon>Bacteria</taxon>
        <taxon>Pseudomonadati</taxon>
        <taxon>Pseudomonadota</taxon>
        <taxon>Alphaproteobacteria</taxon>
        <taxon>Acetobacterales</taxon>
        <taxon>Acidocellaceae</taxon>
        <taxon>Acidiphilium</taxon>
    </lineage>
</organism>